<evidence type="ECO:0000313" key="2">
    <source>
        <dbReference type="EMBL" id="CAB9514412.1"/>
    </source>
</evidence>
<protein>
    <submittedName>
        <fullName evidence="2">Uncharacterized protein</fullName>
    </submittedName>
</protein>
<organism evidence="2 3">
    <name type="scientific">Seminavis robusta</name>
    <dbReference type="NCBI Taxonomy" id="568900"/>
    <lineage>
        <taxon>Eukaryota</taxon>
        <taxon>Sar</taxon>
        <taxon>Stramenopiles</taxon>
        <taxon>Ochrophyta</taxon>
        <taxon>Bacillariophyta</taxon>
        <taxon>Bacillariophyceae</taxon>
        <taxon>Bacillariophycidae</taxon>
        <taxon>Naviculales</taxon>
        <taxon>Naviculaceae</taxon>
        <taxon>Seminavis</taxon>
    </lineage>
</organism>
<evidence type="ECO:0000256" key="1">
    <source>
        <dbReference type="SAM" id="Phobius"/>
    </source>
</evidence>
<comment type="caution">
    <text evidence="2">The sequence shown here is derived from an EMBL/GenBank/DDBJ whole genome shotgun (WGS) entry which is preliminary data.</text>
</comment>
<keyword evidence="1" id="KW-1133">Transmembrane helix</keyword>
<keyword evidence="1" id="KW-0812">Transmembrane</keyword>
<proteinExistence type="predicted"/>
<keyword evidence="3" id="KW-1185">Reference proteome</keyword>
<dbReference type="EMBL" id="CAICTM010000651">
    <property type="protein sequence ID" value="CAB9514412.1"/>
    <property type="molecule type" value="Genomic_DNA"/>
</dbReference>
<keyword evidence="1" id="KW-0472">Membrane</keyword>
<dbReference type="OrthoDB" id="340166at2759"/>
<name>A0A9N8E4K7_9STRA</name>
<feature type="transmembrane region" description="Helical" evidence="1">
    <location>
        <begin position="58"/>
        <end position="75"/>
    </location>
</feature>
<accession>A0A9N8E4K7</accession>
<evidence type="ECO:0000313" key="3">
    <source>
        <dbReference type="Proteomes" id="UP001153069"/>
    </source>
</evidence>
<dbReference type="Proteomes" id="UP001153069">
    <property type="component" value="Unassembled WGS sequence"/>
</dbReference>
<sequence length="447" mass="50388">MTRTSPRSSGHELPQMPAALESYQQERPLGPGMSKILAQQRLSAVDYDGEEMKRRTRIAYMVLGAVLLCIYFILLKKHVFPMFMRRHHEDPAVSMEGDIRGGSLRVDDRDDIVVTSSPGFLQPFTGEQDCNDGFYSERTLQRSYELSFAALFKDTKGQKKYEASDVILVDGYAYAVCDNSWAISAFVDDLRPFSPENKQIGDPNRETEDSGYEALFHDNGTFYVLRESVFHVEKGDFHAIIEELTLGKDDYEIQAACRSEFVFEGTSKGFEGVLPIRDISNELVVLALCEGNHCSESKKFDRGHGILVAMKKTVAEDGVTCRWDTIRQVNIPSSANFKDYSAITMDEAGRVAISSQEDSAIWVGTLLGKDERTGLWDLDTLHFDQEGGTVYSFPKNDNCETIYCNIEGIHWINPEMIIAVSDKMKSRGGQDFRCFDKDQSVHVFVLP</sequence>
<gene>
    <name evidence="2" type="ORF">SEMRO_652_G181680.1</name>
</gene>
<reference evidence="2" key="1">
    <citation type="submission" date="2020-06" db="EMBL/GenBank/DDBJ databases">
        <authorList>
            <consortium name="Plant Systems Biology data submission"/>
        </authorList>
    </citation>
    <scope>NUCLEOTIDE SEQUENCE</scope>
    <source>
        <strain evidence="2">D6</strain>
    </source>
</reference>
<dbReference type="AlphaFoldDB" id="A0A9N8E4K7"/>